<dbReference type="Proteomes" id="UP001143981">
    <property type="component" value="Unassembled WGS sequence"/>
</dbReference>
<feature type="non-terminal residue" evidence="1">
    <location>
        <position position="170"/>
    </location>
</feature>
<dbReference type="EMBL" id="JANBOI010003301">
    <property type="protein sequence ID" value="KAJ1718651.1"/>
    <property type="molecule type" value="Genomic_DNA"/>
</dbReference>
<evidence type="ECO:0000313" key="1">
    <source>
        <dbReference type="EMBL" id="KAJ1718651.1"/>
    </source>
</evidence>
<feature type="non-terminal residue" evidence="1">
    <location>
        <position position="1"/>
    </location>
</feature>
<organism evidence="1 2">
    <name type="scientific">Coemansia biformis</name>
    <dbReference type="NCBI Taxonomy" id="1286918"/>
    <lineage>
        <taxon>Eukaryota</taxon>
        <taxon>Fungi</taxon>
        <taxon>Fungi incertae sedis</taxon>
        <taxon>Zoopagomycota</taxon>
        <taxon>Kickxellomycotina</taxon>
        <taxon>Kickxellomycetes</taxon>
        <taxon>Kickxellales</taxon>
        <taxon>Kickxellaceae</taxon>
        <taxon>Coemansia</taxon>
    </lineage>
</organism>
<reference evidence="1" key="1">
    <citation type="submission" date="2022-07" db="EMBL/GenBank/DDBJ databases">
        <title>Phylogenomic reconstructions and comparative analyses of Kickxellomycotina fungi.</title>
        <authorList>
            <person name="Reynolds N.K."/>
            <person name="Stajich J.E."/>
            <person name="Barry K."/>
            <person name="Grigoriev I.V."/>
            <person name="Crous P."/>
            <person name="Smith M.E."/>
        </authorList>
    </citation>
    <scope>NUCLEOTIDE SEQUENCE</scope>
    <source>
        <strain evidence="1">BCRC 34381</strain>
    </source>
</reference>
<dbReference type="AlphaFoldDB" id="A0A9W7XQA3"/>
<sequence>VELHIEGRAITDFAGLADNVGAFVRLFQRMIPSATIGHYHLTESEASIARATGNGRDVIIQELMGVVMGGITCRVRQNRVFFCNRSSEVALRSCASIGSMTHLTCRWDHNYKHTVGIIHANAKSLVVIDITFDSRDGLEEMIVGDDGCRYIYTGLWALKLKCGEEDHITR</sequence>
<protein>
    <submittedName>
        <fullName evidence="1">Uncharacterized protein</fullName>
    </submittedName>
</protein>
<keyword evidence="2" id="KW-1185">Reference proteome</keyword>
<comment type="caution">
    <text evidence="1">The sequence shown here is derived from an EMBL/GenBank/DDBJ whole genome shotgun (WGS) entry which is preliminary data.</text>
</comment>
<name>A0A9W7XQA3_9FUNG</name>
<gene>
    <name evidence="1" type="ORF">LPJ61_006530</name>
</gene>
<evidence type="ECO:0000313" key="2">
    <source>
        <dbReference type="Proteomes" id="UP001143981"/>
    </source>
</evidence>
<accession>A0A9W7XQA3</accession>
<proteinExistence type="predicted"/>